<dbReference type="InterPro" id="IPR026289">
    <property type="entry name" value="SBP_TakP-like"/>
</dbReference>
<dbReference type="Pfam" id="PF03480">
    <property type="entry name" value="DctP"/>
    <property type="match status" value="1"/>
</dbReference>
<dbReference type="PANTHER" id="PTHR33376">
    <property type="match status" value="1"/>
</dbReference>
<reference evidence="2" key="1">
    <citation type="submission" date="2018-05" db="EMBL/GenBank/DDBJ databases">
        <authorList>
            <person name="Lanie J.A."/>
            <person name="Ng W.-L."/>
            <person name="Kazmierczak K.M."/>
            <person name="Andrzejewski T.M."/>
            <person name="Davidsen T.M."/>
            <person name="Wayne K.J."/>
            <person name="Tettelin H."/>
            <person name="Glass J.I."/>
            <person name="Rusch D."/>
            <person name="Podicherti R."/>
            <person name="Tsui H.-C.T."/>
            <person name="Winkler M.E."/>
        </authorList>
    </citation>
    <scope>NUCLEOTIDE SEQUENCE</scope>
</reference>
<proteinExistence type="predicted"/>
<evidence type="ECO:0000313" key="2">
    <source>
        <dbReference type="EMBL" id="SVB77342.1"/>
    </source>
</evidence>
<dbReference type="GO" id="GO:0055085">
    <property type="term" value="P:transmembrane transport"/>
    <property type="evidence" value="ECO:0007669"/>
    <property type="project" value="InterPro"/>
</dbReference>
<dbReference type="EMBL" id="UINC01056838">
    <property type="protein sequence ID" value="SVB77342.1"/>
    <property type="molecule type" value="Genomic_DNA"/>
</dbReference>
<dbReference type="PANTHER" id="PTHR33376:SF5">
    <property type="entry name" value="EXTRACYTOPLASMIC SOLUTE RECEPTOR PROTEIN"/>
    <property type="match status" value="1"/>
</dbReference>
<evidence type="ECO:0000256" key="1">
    <source>
        <dbReference type="ARBA" id="ARBA00022729"/>
    </source>
</evidence>
<keyword evidence="1" id="KW-0732">Signal</keyword>
<sequence length="370" mass="40654">MLSNRAAAVAVIVSFLVGIAGSLAIRPPTGNAVSEEIADTEESVRVHWRVPVSNPTNLPVIGENPVWLAENLREVSGGAIRFDIYDPGEIVPSFGISDAVRDGKVPAGVTWLGYDQGKTPASALLAATPFGMEPWEYSAWWYEAGGKELGKELYREHNIHPVYCGMTGPETAGWFKQEINSTTDIQGLKIRFAGIGGKVMEEVGASVTMLPAGEIFQALEKGAIDASEFALPIVDEALGFNRVASFNYYPGWHQPFTATHLIINLKAWQQLADRDQKMIETACDARVTKMLAKSEATQGAVIAGFPEIGVTAQRLPLPLLKQLDEVTQSVLNAEASRDQMFARILASQRNFEADYYHWKRLAYLPRDFRE</sequence>
<dbReference type="Gene3D" id="3.40.190.10">
    <property type="entry name" value="Periplasmic binding protein-like II"/>
    <property type="match status" value="1"/>
</dbReference>
<dbReference type="Gene3D" id="3.40.190.170">
    <property type="entry name" value="Bacterial extracellular solute-binding protein, family 7"/>
    <property type="match status" value="1"/>
</dbReference>
<dbReference type="InterPro" id="IPR038404">
    <property type="entry name" value="TRAP_DctP_sf"/>
</dbReference>
<name>A0A382GR51_9ZZZZ</name>
<protein>
    <submittedName>
        <fullName evidence="2">Uncharacterized protein</fullName>
    </submittedName>
</protein>
<accession>A0A382GR51</accession>
<dbReference type="AlphaFoldDB" id="A0A382GR51"/>
<dbReference type="PIRSF" id="PIRSF039026">
    <property type="entry name" value="SiaP"/>
    <property type="match status" value="1"/>
</dbReference>
<dbReference type="GO" id="GO:0031317">
    <property type="term" value="C:tripartite ATP-independent periplasmic transporter complex"/>
    <property type="evidence" value="ECO:0007669"/>
    <property type="project" value="InterPro"/>
</dbReference>
<dbReference type="CDD" id="cd13604">
    <property type="entry name" value="PBP2_TRAP_ketoacid_lactate_like"/>
    <property type="match status" value="1"/>
</dbReference>
<gene>
    <name evidence="2" type="ORF">METZ01_LOCUS230196</name>
</gene>
<dbReference type="InterPro" id="IPR018389">
    <property type="entry name" value="DctP_fam"/>
</dbReference>
<organism evidence="2">
    <name type="scientific">marine metagenome</name>
    <dbReference type="NCBI Taxonomy" id="408172"/>
    <lineage>
        <taxon>unclassified sequences</taxon>
        <taxon>metagenomes</taxon>
        <taxon>ecological metagenomes</taxon>
    </lineage>
</organism>